<dbReference type="InterPro" id="IPR007310">
    <property type="entry name" value="Aerobactin_biosyn_IucA/IucC_N"/>
</dbReference>
<gene>
    <name evidence="2" type="ORF">DEBURN_LOCUS6646</name>
</gene>
<organism evidence="2 3">
    <name type="scientific">Diversispora eburnea</name>
    <dbReference type="NCBI Taxonomy" id="1213867"/>
    <lineage>
        <taxon>Eukaryota</taxon>
        <taxon>Fungi</taxon>
        <taxon>Fungi incertae sedis</taxon>
        <taxon>Mucoromycota</taxon>
        <taxon>Glomeromycotina</taxon>
        <taxon>Glomeromycetes</taxon>
        <taxon>Diversisporales</taxon>
        <taxon>Diversisporaceae</taxon>
        <taxon>Diversispora</taxon>
    </lineage>
</organism>
<keyword evidence="3" id="KW-1185">Reference proteome</keyword>
<dbReference type="PANTHER" id="PTHR34384:SF5">
    <property type="entry name" value="L-2,3-DIAMINOPROPANOATE--CITRATE LIGASE"/>
    <property type="match status" value="1"/>
</dbReference>
<dbReference type="Gene3D" id="1.10.510.40">
    <property type="match status" value="1"/>
</dbReference>
<dbReference type="Proteomes" id="UP000789706">
    <property type="component" value="Unassembled WGS sequence"/>
</dbReference>
<comment type="caution">
    <text evidence="2">The sequence shown here is derived from an EMBL/GenBank/DDBJ whole genome shotgun (WGS) entry which is preliminary data.</text>
</comment>
<reference evidence="2" key="1">
    <citation type="submission" date="2021-06" db="EMBL/GenBank/DDBJ databases">
        <authorList>
            <person name="Kallberg Y."/>
            <person name="Tangrot J."/>
            <person name="Rosling A."/>
        </authorList>
    </citation>
    <scope>NUCLEOTIDE SEQUENCE</scope>
    <source>
        <strain evidence="2">AZ414A</strain>
    </source>
</reference>
<evidence type="ECO:0000313" key="2">
    <source>
        <dbReference type="EMBL" id="CAG8541784.1"/>
    </source>
</evidence>
<protein>
    <submittedName>
        <fullName evidence="2">5726_t:CDS:1</fullName>
    </submittedName>
</protein>
<dbReference type="AlphaFoldDB" id="A0A9N9ATJ9"/>
<dbReference type="EMBL" id="CAJVPK010000706">
    <property type="protein sequence ID" value="CAG8541784.1"/>
    <property type="molecule type" value="Genomic_DNA"/>
</dbReference>
<accession>A0A9N9ATJ9</accession>
<dbReference type="InterPro" id="IPR037455">
    <property type="entry name" value="LucA/IucC-like"/>
</dbReference>
<dbReference type="PANTHER" id="PTHR34384">
    <property type="entry name" value="L-2,3-DIAMINOPROPANOATE--CITRATE LIGASE"/>
    <property type="match status" value="1"/>
</dbReference>
<proteinExistence type="predicted"/>
<sequence length="501" mass="56901">MNVIQTTNALPIGYSNKEKRDGPLDLFSNLDIAYAEENDMLIANFATASRLLKCAINEGLVYATYHHLENNITGVSGVIYVLPKKKNFKNGKEGEEGIIERVTSVDPWDMIKPIQERMMLPCLESSNVIREIGASELMKILGKWLKLNDNILNMICEELESSVKYQEWEQSIIEGHPTHPMHKSRKAVKPIPEILPGTYDFETPTIRFVKISQEKVMIRGPINEILLKLINIISPKPFCSPNYILIPVHELQLPNIIKNFPYVEILSSKYSLKSISQASLRTVLFTQLPEYAFKLSLGIKVTSALRTITPWSTHIGTELVPIFEKMNIDKNILHIANEIASIVSNERDYNIAKHLSCIVRYNINDQNSKGERIIICAALTERDESGKTFLPPALDNGFSFEAHPQNVLARFNDTKLNGFVIRDFGGVRFHQETLRKSIGQRINVLEGSATQAKNLIEQELVDGKCFLRMKYEGLYRDYIHQPNPNLILYKSEDEGVTLDSL</sequence>
<evidence type="ECO:0000259" key="1">
    <source>
        <dbReference type="Pfam" id="PF04183"/>
    </source>
</evidence>
<evidence type="ECO:0000313" key="3">
    <source>
        <dbReference type="Proteomes" id="UP000789706"/>
    </source>
</evidence>
<name>A0A9N9ATJ9_9GLOM</name>
<feature type="domain" description="Aerobactin siderophore biosynthesis IucA/IucC N-terminal" evidence="1">
    <location>
        <begin position="165"/>
        <end position="380"/>
    </location>
</feature>
<dbReference type="Pfam" id="PF04183">
    <property type="entry name" value="IucA_IucC"/>
    <property type="match status" value="1"/>
</dbReference>
<dbReference type="GO" id="GO:0019290">
    <property type="term" value="P:siderophore biosynthetic process"/>
    <property type="evidence" value="ECO:0007669"/>
    <property type="project" value="InterPro"/>
</dbReference>
<dbReference type="OrthoDB" id="2117718at2759"/>